<dbReference type="InterPro" id="IPR036890">
    <property type="entry name" value="HATPase_C_sf"/>
</dbReference>
<keyword evidence="4" id="KW-1185">Reference proteome</keyword>
<dbReference type="InterPro" id="IPR050267">
    <property type="entry name" value="Anti-sigma-factor_SerPK"/>
</dbReference>
<dbReference type="Pfam" id="PF13581">
    <property type="entry name" value="HATPase_c_2"/>
    <property type="match status" value="1"/>
</dbReference>
<accession>A0A073CQT3</accession>
<evidence type="ECO:0000313" key="4">
    <source>
        <dbReference type="Proteomes" id="UP000027395"/>
    </source>
</evidence>
<evidence type="ECO:0000259" key="2">
    <source>
        <dbReference type="Pfam" id="PF13581"/>
    </source>
</evidence>
<feature type="domain" description="Histidine kinase/HSP90-like ATPase" evidence="2">
    <location>
        <begin position="38"/>
        <end position="133"/>
    </location>
</feature>
<dbReference type="Proteomes" id="UP000027395">
    <property type="component" value="Chromosome"/>
</dbReference>
<dbReference type="PATRIC" id="fig|388467.6.peg.1216"/>
<reference evidence="3 4" key="1">
    <citation type="journal article" date="2014" name="Appl. Environ. Microbiol.">
        <title>Elucidation of insertion elements encoded on plasmids and in vitro construction of shuttle vectors from the toxic cyanobacterium Planktothrix.</title>
        <authorList>
            <person name="Christiansen G."/>
            <person name="Goesmann A."/>
            <person name="Kurmayer R."/>
        </authorList>
    </citation>
    <scope>NUCLEOTIDE SEQUENCE [LARGE SCALE GENOMIC DNA]</scope>
    <source>
        <strain evidence="3 4">NIVA-CYA 126/8</strain>
    </source>
</reference>
<dbReference type="HOGENOM" id="CLU_090336_16_0_3"/>
<gene>
    <name evidence="3" type="ORF">A19Y_1278</name>
</gene>
<organism evidence="3 4">
    <name type="scientific">Planktothrix agardhii (strain NIVA-CYA 126/8)</name>
    <dbReference type="NCBI Taxonomy" id="388467"/>
    <lineage>
        <taxon>Bacteria</taxon>
        <taxon>Bacillati</taxon>
        <taxon>Cyanobacteriota</taxon>
        <taxon>Cyanophyceae</taxon>
        <taxon>Oscillatoriophycideae</taxon>
        <taxon>Oscillatoriales</taxon>
        <taxon>Microcoleaceae</taxon>
        <taxon>Planktothrix</taxon>
    </lineage>
</organism>
<dbReference type="Gene3D" id="3.30.565.10">
    <property type="entry name" value="Histidine kinase-like ATPase, C-terminal domain"/>
    <property type="match status" value="1"/>
</dbReference>
<dbReference type="eggNOG" id="COG2172">
    <property type="taxonomic scope" value="Bacteria"/>
</dbReference>
<dbReference type="SUPFAM" id="SSF55874">
    <property type="entry name" value="ATPase domain of HSP90 chaperone/DNA topoisomerase II/histidine kinase"/>
    <property type="match status" value="1"/>
</dbReference>
<keyword evidence="3" id="KW-0418">Kinase</keyword>
<dbReference type="EC" id="2.7.11.1" evidence="3"/>
<dbReference type="GO" id="GO:0004674">
    <property type="term" value="F:protein serine/threonine kinase activity"/>
    <property type="evidence" value="ECO:0007669"/>
    <property type="project" value="UniProtKB-KW"/>
</dbReference>
<dbReference type="PANTHER" id="PTHR35526">
    <property type="entry name" value="ANTI-SIGMA-F FACTOR RSBW-RELATED"/>
    <property type="match status" value="1"/>
</dbReference>
<dbReference type="InterPro" id="IPR003594">
    <property type="entry name" value="HATPase_dom"/>
</dbReference>
<protein>
    <submittedName>
        <fullName evidence="3">Putative anti-sigma regulatory factor (Ser/Thr protein kinase)</fullName>
        <ecNumber evidence="3">2.7.11.1</ecNumber>
    </submittedName>
</protein>
<proteinExistence type="predicted"/>
<dbReference type="STRING" id="388467.A19Y_1278"/>
<name>A0A073CQT3_PLAA1</name>
<sequence length="143" mass="16721">MKTELQVPSDIRFLTIVENWLLSSLEVELGDHVDWPRQSNRFRLVLAEAYSNVIRHAHRDQPHLPVMVRLELQERDISLEIWDHGTGYEVDNYNPPKPEDKQENGYGWLIMNRLMDRVDYSLRIEGGNCLKLQASLPDKTPKA</sequence>
<evidence type="ECO:0000256" key="1">
    <source>
        <dbReference type="ARBA" id="ARBA00022527"/>
    </source>
</evidence>
<keyword evidence="1" id="KW-0723">Serine/threonine-protein kinase</keyword>
<evidence type="ECO:0000313" key="3">
    <source>
        <dbReference type="EMBL" id="KEI66350.1"/>
    </source>
</evidence>
<dbReference type="AlphaFoldDB" id="A0A073CQT3"/>
<dbReference type="PANTHER" id="PTHR35526:SF3">
    <property type="entry name" value="ANTI-SIGMA-F FACTOR RSBW"/>
    <property type="match status" value="1"/>
</dbReference>
<dbReference type="CDD" id="cd16936">
    <property type="entry name" value="HATPase_RsbW-like"/>
    <property type="match status" value="1"/>
</dbReference>
<dbReference type="RefSeq" id="WP_026789067.1">
    <property type="nucleotide sequence ID" value="NZ_CM002803.1"/>
</dbReference>
<dbReference type="EMBL" id="CM002803">
    <property type="protein sequence ID" value="KEI66350.1"/>
    <property type="molecule type" value="Genomic_DNA"/>
</dbReference>
<keyword evidence="3" id="KW-0808">Transferase</keyword>